<dbReference type="RefSeq" id="WP_034527068.1">
    <property type="nucleotide sequence ID" value="NZ_BBJM01000009.1"/>
</dbReference>
<reference evidence="2" key="1">
    <citation type="journal article" date="2014" name="Genome Announc.">
        <title>Draft Genome Sequence of Lactobacillus oryzae Strain SG293T.</title>
        <authorList>
            <person name="Tanizawa Y."/>
            <person name="Fujisawa T."/>
            <person name="Mochizuki T."/>
            <person name="Kaminuma E."/>
            <person name="Nakamura Y."/>
            <person name="Tohno M."/>
        </authorList>
    </citation>
    <scope>NUCLEOTIDE SEQUENCE [LARGE SCALE GENOMIC DNA]</scope>
    <source>
        <strain evidence="2">SG293</strain>
    </source>
</reference>
<proteinExistence type="predicted"/>
<name>A0A081BHR7_9LACO</name>
<dbReference type="InterPro" id="IPR036170">
    <property type="entry name" value="YezG-like_sf"/>
</dbReference>
<keyword evidence="1" id="KW-0812">Transmembrane</keyword>
<dbReference type="OrthoDB" id="1866959at2"/>
<protein>
    <submittedName>
        <fullName evidence="2">Uncharacterized protein</fullName>
    </submittedName>
</protein>
<evidence type="ECO:0000256" key="1">
    <source>
        <dbReference type="SAM" id="Phobius"/>
    </source>
</evidence>
<dbReference type="Proteomes" id="UP000028700">
    <property type="component" value="Unassembled WGS sequence"/>
</dbReference>
<organism evidence="2 3">
    <name type="scientific">Secundilactobacillus oryzae JCM 18671</name>
    <dbReference type="NCBI Taxonomy" id="1291743"/>
    <lineage>
        <taxon>Bacteria</taxon>
        <taxon>Bacillati</taxon>
        <taxon>Bacillota</taxon>
        <taxon>Bacilli</taxon>
        <taxon>Lactobacillales</taxon>
        <taxon>Lactobacillaceae</taxon>
        <taxon>Secundilactobacillus</taxon>
    </lineage>
</organism>
<feature type="transmembrane region" description="Helical" evidence="1">
    <location>
        <begin position="54"/>
        <end position="80"/>
    </location>
</feature>
<feature type="transmembrane region" description="Helical" evidence="1">
    <location>
        <begin position="21"/>
        <end position="42"/>
    </location>
</feature>
<dbReference type="AlphaFoldDB" id="A0A081BHR7"/>
<keyword evidence="3" id="KW-1185">Reference proteome</keyword>
<evidence type="ECO:0000313" key="3">
    <source>
        <dbReference type="Proteomes" id="UP000028700"/>
    </source>
</evidence>
<comment type="caution">
    <text evidence="2">The sequence shown here is derived from an EMBL/GenBank/DDBJ whole genome shotgun (WGS) entry which is preliminary data.</text>
</comment>
<keyword evidence="1" id="KW-1133">Transmembrane helix</keyword>
<keyword evidence="1" id="KW-0472">Membrane</keyword>
<dbReference type="SUPFAM" id="SSF160424">
    <property type="entry name" value="BH3703-like"/>
    <property type="match status" value="1"/>
</dbReference>
<dbReference type="EMBL" id="BBJM01000009">
    <property type="protein sequence ID" value="GAK47585.1"/>
    <property type="molecule type" value="Genomic_DNA"/>
</dbReference>
<accession>A0A081BHR7</accession>
<sequence length="427" mass="48805">MIQLYSFTLFYRVLKPGNIKQVWTVYFSLAVLSLVGGFLIWISELLLVWQIPTFILLILGFFGTIISVGSVVMPFVIVPIMTVTLLANRNWAATVETNPNESEMDRLIKEIRREISGQIPLQWADLVAFCNFSDGVTINYYFNDYGEPNRYFKGDTIATGYSAFESRTLSPVTEKVSELRQLLQKQDTKAISYLILTYRTEAELTVTHADWQATQFADDQIAAYYADKYLQNVPLRGILPALSEEVAKEMDRVGFEPETKTHNIGIPHFYNLEYEETSAAVRRERKMMIDIDFRDPLLWFDRTMVDQWDAPHDYEVISDADKERIFEIIRDYLIGKFEDSGKRLLLFKELEKIQATLVANNQVEEAVKMTAILKEIDESTAEHSYEPALRRFISMVNSDELGALDVSGVTSLAGVAKLAEETVNLGK</sequence>
<evidence type="ECO:0000313" key="2">
    <source>
        <dbReference type="EMBL" id="GAK47585.1"/>
    </source>
</evidence>
<gene>
    <name evidence="2" type="ORF">LOSG293_090100</name>
</gene>